<dbReference type="EMBL" id="BLXT01004684">
    <property type="protein sequence ID" value="GFO16660.1"/>
    <property type="molecule type" value="Genomic_DNA"/>
</dbReference>
<name>A0AAV4B7T2_9GAST</name>
<organism evidence="1 2">
    <name type="scientific">Plakobranchus ocellatus</name>
    <dbReference type="NCBI Taxonomy" id="259542"/>
    <lineage>
        <taxon>Eukaryota</taxon>
        <taxon>Metazoa</taxon>
        <taxon>Spiralia</taxon>
        <taxon>Lophotrochozoa</taxon>
        <taxon>Mollusca</taxon>
        <taxon>Gastropoda</taxon>
        <taxon>Heterobranchia</taxon>
        <taxon>Euthyneura</taxon>
        <taxon>Panpulmonata</taxon>
        <taxon>Sacoglossa</taxon>
        <taxon>Placobranchoidea</taxon>
        <taxon>Plakobranchidae</taxon>
        <taxon>Plakobranchus</taxon>
    </lineage>
</organism>
<reference evidence="1 2" key="1">
    <citation type="journal article" date="2021" name="Elife">
        <title>Chloroplast acquisition without the gene transfer in kleptoplastic sea slugs, Plakobranchus ocellatus.</title>
        <authorList>
            <person name="Maeda T."/>
            <person name="Takahashi S."/>
            <person name="Yoshida T."/>
            <person name="Shimamura S."/>
            <person name="Takaki Y."/>
            <person name="Nagai Y."/>
            <person name="Toyoda A."/>
            <person name="Suzuki Y."/>
            <person name="Arimoto A."/>
            <person name="Ishii H."/>
            <person name="Satoh N."/>
            <person name="Nishiyama T."/>
            <person name="Hasebe M."/>
            <person name="Maruyama T."/>
            <person name="Minagawa J."/>
            <person name="Obokata J."/>
            <person name="Shigenobu S."/>
        </authorList>
    </citation>
    <scope>NUCLEOTIDE SEQUENCE [LARGE SCALE GENOMIC DNA]</scope>
</reference>
<dbReference type="Proteomes" id="UP000735302">
    <property type="component" value="Unassembled WGS sequence"/>
</dbReference>
<accession>A0AAV4B7T2</accession>
<evidence type="ECO:0000313" key="2">
    <source>
        <dbReference type="Proteomes" id="UP000735302"/>
    </source>
</evidence>
<proteinExistence type="predicted"/>
<protein>
    <submittedName>
        <fullName evidence="1">Uncharacterized protein</fullName>
    </submittedName>
</protein>
<sequence>MLLVQLADTRLETAELTFQEEVMNIYKKKWQLMAAAIANVFHCDKISIYPSLGPEVYQSFFSRTIKAREKRFIHVLPLLWSATENHTEDMPTHYWTANHVAPLMGISHNLEVGDADET</sequence>
<comment type="caution">
    <text evidence="1">The sequence shown here is derived from an EMBL/GenBank/DDBJ whole genome shotgun (WGS) entry which is preliminary data.</text>
</comment>
<dbReference type="AlphaFoldDB" id="A0AAV4B7T2"/>
<gene>
    <name evidence="1" type="ORF">PoB_004316500</name>
</gene>
<evidence type="ECO:0000313" key="1">
    <source>
        <dbReference type="EMBL" id="GFO16660.1"/>
    </source>
</evidence>
<keyword evidence="2" id="KW-1185">Reference proteome</keyword>